<dbReference type="EMBL" id="CP028923">
    <property type="protein sequence ID" value="QCK15319.1"/>
    <property type="molecule type" value="Genomic_DNA"/>
</dbReference>
<dbReference type="InterPro" id="IPR051685">
    <property type="entry name" value="Ycf3/AcsC/BcsC/TPR_MFPF"/>
</dbReference>
<gene>
    <name evidence="5" type="ORF">DCC35_11465</name>
</gene>
<dbReference type="PROSITE" id="PS50005">
    <property type="entry name" value="TPR"/>
    <property type="match status" value="3"/>
</dbReference>
<evidence type="ECO:0000256" key="4">
    <source>
        <dbReference type="SAM" id="Phobius"/>
    </source>
</evidence>
<evidence type="ECO:0000256" key="1">
    <source>
        <dbReference type="ARBA" id="ARBA00022737"/>
    </source>
</evidence>
<evidence type="ECO:0000256" key="2">
    <source>
        <dbReference type="ARBA" id="ARBA00022803"/>
    </source>
</evidence>
<keyword evidence="2 3" id="KW-0802">TPR repeat</keyword>
<dbReference type="SMART" id="SM00028">
    <property type="entry name" value="TPR"/>
    <property type="match status" value="4"/>
</dbReference>
<evidence type="ECO:0000256" key="3">
    <source>
        <dbReference type="PROSITE-ProRule" id="PRU00339"/>
    </source>
</evidence>
<feature type="repeat" description="TPR" evidence="3">
    <location>
        <begin position="37"/>
        <end position="70"/>
    </location>
</feature>
<evidence type="ECO:0000313" key="5">
    <source>
        <dbReference type="EMBL" id="QCK15319.1"/>
    </source>
</evidence>
<feature type="transmembrane region" description="Helical" evidence="4">
    <location>
        <begin position="261"/>
        <end position="282"/>
    </location>
</feature>
<dbReference type="Pfam" id="PF13181">
    <property type="entry name" value="TPR_8"/>
    <property type="match status" value="1"/>
</dbReference>
<dbReference type="InterPro" id="IPR019734">
    <property type="entry name" value="TPR_rpt"/>
</dbReference>
<keyword evidence="4" id="KW-0812">Transmembrane</keyword>
<reference evidence="5 6" key="1">
    <citation type="submission" date="2018-04" db="EMBL/GenBank/DDBJ databases">
        <title>Complete genome uncultured novel isolate.</title>
        <authorList>
            <person name="Merlino G."/>
        </authorList>
    </citation>
    <scope>NUCLEOTIDE SEQUENCE [LARGE SCALE GENOMIC DNA]</scope>
    <source>
        <strain evidence="6">R1DC9</strain>
    </source>
</reference>
<feature type="transmembrane region" description="Helical" evidence="4">
    <location>
        <begin position="352"/>
        <end position="372"/>
    </location>
</feature>
<dbReference type="Gene3D" id="1.25.40.10">
    <property type="entry name" value="Tetratricopeptide repeat domain"/>
    <property type="match status" value="2"/>
</dbReference>
<organism evidence="5 6">
    <name type="scientific">Mangrovivirga cuniculi</name>
    <dbReference type="NCBI Taxonomy" id="2715131"/>
    <lineage>
        <taxon>Bacteria</taxon>
        <taxon>Pseudomonadati</taxon>
        <taxon>Bacteroidota</taxon>
        <taxon>Cytophagia</taxon>
        <taxon>Cytophagales</taxon>
        <taxon>Mangrovivirgaceae</taxon>
        <taxon>Mangrovivirga</taxon>
    </lineage>
</organism>
<dbReference type="PANTHER" id="PTHR44943:SF8">
    <property type="entry name" value="TPR REPEAT-CONTAINING PROTEIN MJ0263"/>
    <property type="match status" value="1"/>
</dbReference>
<keyword evidence="4" id="KW-1133">Transmembrane helix</keyword>
<dbReference type="PANTHER" id="PTHR44943">
    <property type="entry name" value="CELLULOSE SYNTHASE OPERON PROTEIN C"/>
    <property type="match status" value="1"/>
</dbReference>
<dbReference type="SUPFAM" id="SSF81901">
    <property type="entry name" value="HCP-like"/>
    <property type="match status" value="1"/>
</dbReference>
<accession>A0A4D7JGS4</accession>
<name>A0A4D7JGS4_9BACT</name>
<keyword evidence="1" id="KW-0677">Repeat</keyword>
<feature type="transmembrane region" description="Helical" evidence="4">
    <location>
        <begin position="379"/>
        <end position="397"/>
    </location>
</feature>
<evidence type="ECO:0000313" key="6">
    <source>
        <dbReference type="Proteomes" id="UP000298616"/>
    </source>
</evidence>
<sequence length="399" mass="45110">MIGFETYTTIENLINNEKYDQALEKIDKTFEAGNVSSYLYCLKAMVFCEKENYESAEELINQAIEIDPEDDYNFYTKSRINFHKVDFKTAEATIAEAVRINPRVEYYGLWASIYFGQKNYKQAEIKVKEGLELDPNDDHCLNLLTLIYNVTGNNQEAKSNIDELLEQNPENAFSHINAGYQELRTGNHKKAKEHYSIALMKNPNNELARSGMLEAIKSSNFAYRWVLKYSMWLNTLSKPARIGLLIGLIIVVKIIPVLLPFYLVLVFGTWFVGPVSDVILIFDKYGRNLLEKTTKISAYINIALFGLAILCIPGGILINGALFITALGFLVATVPVYHFDMITNKIKFAVNALIAIAMVSLGCYAAVLSLIMDKSWSSAFLPLLVLTVVYSWFNGLLED</sequence>
<feature type="repeat" description="TPR" evidence="3">
    <location>
        <begin position="172"/>
        <end position="205"/>
    </location>
</feature>
<dbReference type="OrthoDB" id="1489995at2"/>
<dbReference type="InterPro" id="IPR011990">
    <property type="entry name" value="TPR-like_helical_dom_sf"/>
</dbReference>
<dbReference type="RefSeq" id="WP_137090917.1">
    <property type="nucleotide sequence ID" value="NZ_CP028923.1"/>
</dbReference>
<keyword evidence="6" id="KW-1185">Reference proteome</keyword>
<dbReference type="Proteomes" id="UP000298616">
    <property type="component" value="Chromosome"/>
</dbReference>
<proteinExistence type="predicted"/>
<protein>
    <submittedName>
        <fullName evidence="5">Uncharacterized protein</fullName>
    </submittedName>
</protein>
<dbReference type="AlphaFoldDB" id="A0A4D7JGS4"/>
<keyword evidence="4" id="KW-0472">Membrane</keyword>
<feature type="repeat" description="TPR" evidence="3">
    <location>
        <begin position="104"/>
        <end position="137"/>
    </location>
</feature>
<dbReference type="KEGG" id="fpf:DCC35_11465"/>
<feature type="transmembrane region" description="Helical" evidence="4">
    <location>
        <begin position="302"/>
        <end position="332"/>
    </location>
</feature>